<dbReference type="InterPro" id="IPR015927">
    <property type="entry name" value="Peptidase_S24_S26A/B/C"/>
</dbReference>
<name>A0A1H0UVH7_9BACT</name>
<keyword evidence="4" id="KW-1185">Reference proteome</keyword>
<dbReference type="PANTHER" id="PTHR33516:SF2">
    <property type="entry name" value="LEXA REPRESSOR-RELATED"/>
    <property type="match status" value="1"/>
</dbReference>
<dbReference type="SUPFAM" id="SSF51306">
    <property type="entry name" value="LexA/Signal peptidase"/>
    <property type="match status" value="1"/>
</dbReference>
<dbReference type="InterPro" id="IPR036286">
    <property type="entry name" value="LexA/Signal_pep-like_sf"/>
</dbReference>
<sequence length="159" mass="17689">MFGVSLDIDDASQRQIVADSNVEPAPLPHHPQKQIPVISWVQAGSWQEVQDPFQPGDSDEWIITVETNHPHAFALKIRGDSMTPEFSEGDIVTVDPGVEAINGKYVIVKNGSEEATFKQLIIDGGNVYLKPLNERYPVIDMTGKELHIVGVVVEKRKKY</sequence>
<evidence type="ECO:0000313" key="4">
    <source>
        <dbReference type="Proteomes" id="UP000199073"/>
    </source>
</evidence>
<dbReference type="Pfam" id="PF00717">
    <property type="entry name" value="Peptidase_S24"/>
    <property type="match status" value="1"/>
</dbReference>
<accession>A0A1H0UVH7</accession>
<evidence type="ECO:0000259" key="1">
    <source>
        <dbReference type="Pfam" id="PF00717"/>
    </source>
</evidence>
<dbReference type="EMBL" id="FNJI01000036">
    <property type="protein sequence ID" value="SDP70214.1"/>
    <property type="molecule type" value="Genomic_DNA"/>
</dbReference>
<protein>
    <submittedName>
        <fullName evidence="2">Peptidase S24-like</fullName>
    </submittedName>
</protein>
<dbReference type="CDD" id="cd06529">
    <property type="entry name" value="S24_LexA-like"/>
    <property type="match status" value="1"/>
</dbReference>
<dbReference type="InterPro" id="IPR039418">
    <property type="entry name" value="LexA-like"/>
</dbReference>
<gene>
    <name evidence="2" type="ORF">SAMN05660330_03751</name>
    <name evidence="3" type="ORF">SAMN05660330_03756</name>
</gene>
<dbReference type="STRING" id="91360.SAMN05660330_03751"/>
<dbReference type="Gene3D" id="2.10.109.10">
    <property type="entry name" value="Umud Fragment, subunit A"/>
    <property type="match status" value="1"/>
</dbReference>
<proteinExistence type="predicted"/>
<dbReference type="Proteomes" id="UP000199073">
    <property type="component" value="Unassembled WGS sequence"/>
</dbReference>
<feature type="domain" description="Peptidase S24/S26A/S26B/S26C" evidence="1">
    <location>
        <begin position="36"/>
        <end position="153"/>
    </location>
</feature>
<dbReference type="AlphaFoldDB" id="A0A1H0UVH7"/>
<organism evidence="2 4">
    <name type="scientific">Desulforhopalus singaporensis</name>
    <dbReference type="NCBI Taxonomy" id="91360"/>
    <lineage>
        <taxon>Bacteria</taxon>
        <taxon>Pseudomonadati</taxon>
        <taxon>Thermodesulfobacteriota</taxon>
        <taxon>Desulfobulbia</taxon>
        <taxon>Desulfobulbales</taxon>
        <taxon>Desulfocapsaceae</taxon>
        <taxon>Desulforhopalus</taxon>
    </lineage>
</organism>
<evidence type="ECO:0000313" key="2">
    <source>
        <dbReference type="EMBL" id="SDP70214.1"/>
    </source>
</evidence>
<dbReference type="EMBL" id="FNJI01000036">
    <property type="protein sequence ID" value="SDP70310.1"/>
    <property type="molecule type" value="Genomic_DNA"/>
</dbReference>
<reference evidence="2 4" key="1">
    <citation type="submission" date="2016-10" db="EMBL/GenBank/DDBJ databases">
        <authorList>
            <person name="de Groot N.N."/>
        </authorList>
    </citation>
    <scope>NUCLEOTIDE SEQUENCE [LARGE SCALE GENOMIC DNA]</scope>
    <source>
        <strain evidence="2 4">DSM 12130</strain>
    </source>
</reference>
<dbReference type="PANTHER" id="PTHR33516">
    <property type="entry name" value="LEXA REPRESSOR"/>
    <property type="match status" value="1"/>
</dbReference>
<evidence type="ECO:0000313" key="3">
    <source>
        <dbReference type="EMBL" id="SDP70310.1"/>
    </source>
</evidence>
<dbReference type="InterPro" id="IPR050077">
    <property type="entry name" value="LexA_repressor"/>
</dbReference>